<organism evidence="5 6">
    <name type="scientific">Amanita muscaria (strain Koide BX008)</name>
    <dbReference type="NCBI Taxonomy" id="946122"/>
    <lineage>
        <taxon>Eukaryota</taxon>
        <taxon>Fungi</taxon>
        <taxon>Dikarya</taxon>
        <taxon>Basidiomycota</taxon>
        <taxon>Agaricomycotina</taxon>
        <taxon>Agaricomycetes</taxon>
        <taxon>Agaricomycetidae</taxon>
        <taxon>Agaricales</taxon>
        <taxon>Pluteineae</taxon>
        <taxon>Amanitaceae</taxon>
        <taxon>Amanita</taxon>
    </lineage>
</organism>
<accession>A0A0C2TRU9</accession>
<dbReference type="SUPFAM" id="SSF50965">
    <property type="entry name" value="Galactose oxidase, central domain"/>
    <property type="match status" value="1"/>
</dbReference>
<dbReference type="PANTHER" id="PTHR32208:SF96">
    <property type="entry name" value="GLYOXAL OXIDASE"/>
    <property type="match status" value="1"/>
</dbReference>
<keyword evidence="1" id="KW-0732">Signal</keyword>
<sequence length="754" mass="82485">MSLIVSMFFALFYAICTLPLFTWLSFAHDPAWNGYTDAGSTSLAPFTPYYVAPGTKSYDSSSPLIMYTGKWTRIYSNEYVHQTLHRTAERGAAAIFTFFGTGIEWFGCTGKDYGNADVYIDGILVRTVNNRSPEEWKQQRLYWNYTLTSGKHTAKFVNRGLAMNVDALVVTLGEGSVVPQLGHLSSTNRSDLSQATLLATEISPVTRWELVQQGSTGVNAMQLAIISSTHAIIIDKVEHNPLTIEGHPAWAAIYDLNTHGVRPLKLGTNSFCAGGAFLRNGTLVNVGGNPVVDSHTSPGDFGDRDGRQAVRMIEPCDGTDCTILEDRNRIRMASPRWYPTVVRISDGSAMIIGGSKRGGWMNNDTVNNPTIEYFPSKDIHGSNGLPIHMPFFVDTLNANLFPIAFSLPNGRVFIAANQDAMMYDWKTNTEQRLPRIPNGVRVTYPMTGAGILLPLSPENNYEPEILICGGSTIDDKMASFAISSQDPASTQCQRIVLTHEGIQTGWQVEHMPEPRTMADAVLLPTGQVVIVNGARSGISGYGNCKDRVGESNADGPLLSPILYDPRAPNGKRFSTSGMPTSNIPRLYHSVASLTPLGIIMIAGSNPNLDRSEVKYGTEYRVEWLRPPYMSVTRPRIVDCPSKISFGQAFLLKYDWSTEVQDQDVKIALMDLGFVTHSNHANSRLVYLEFSLQGNNLLSSKGPPSGDVYPPGTGYLFLVIGGVPSVAAKVTIGDGQQPPINEAARENMLKSTTVD</sequence>
<protein>
    <submittedName>
        <fullName evidence="5">Copper radical oxidase</fullName>
    </submittedName>
</protein>
<dbReference type="CDD" id="cd02851">
    <property type="entry name" value="E_set_GO_C"/>
    <property type="match status" value="1"/>
</dbReference>
<feature type="domain" description="Galactose oxidase-like Early set" evidence="4">
    <location>
        <begin position="633"/>
        <end position="731"/>
    </location>
</feature>
<dbReference type="Gene3D" id="2.60.120.260">
    <property type="entry name" value="Galactose-binding domain-like"/>
    <property type="match status" value="1"/>
</dbReference>
<dbReference type="OrthoDB" id="2019572at2759"/>
<proteinExistence type="predicted"/>
<dbReference type="InterPro" id="IPR015202">
    <property type="entry name" value="GO-like_E_set"/>
</dbReference>
<dbReference type="InterPro" id="IPR013783">
    <property type="entry name" value="Ig-like_fold"/>
</dbReference>
<name>A0A0C2TRU9_AMAMK</name>
<evidence type="ECO:0000259" key="4">
    <source>
        <dbReference type="Pfam" id="PF09118"/>
    </source>
</evidence>
<dbReference type="Pfam" id="PF07250">
    <property type="entry name" value="Glyoxal_oxid_N"/>
    <property type="match status" value="1"/>
</dbReference>
<dbReference type="Gene3D" id="2.130.10.80">
    <property type="entry name" value="Galactose oxidase/kelch, beta-propeller"/>
    <property type="match status" value="1"/>
</dbReference>
<dbReference type="SUPFAM" id="SSF81296">
    <property type="entry name" value="E set domains"/>
    <property type="match status" value="1"/>
</dbReference>
<dbReference type="InterPro" id="IPR037293">
    <property type="entry name" value="Gal_Oxidase_central_sf"/>
</dbReference>
<gene>
    <name evidence="5" type="ORF">M378DRAFT_7760</name>
</gene>
<feature type="region of interest" description="Disordered" evidence="2">
    <location>
        <begin position="735"/>
        <end position="754"/>
    </location>
</feature>
<dbReference type="EMBL" id="KN818225">
    <property type="protein sequence ID" value="KIL69989.1"/>
    <property type="molecule type" value="Genomic_DNA"/>
</dbReference>
<dbReference type="Proteomes" id="UP000054549">
    <property type="component" value="Unassembled WGS sequence"/>
</dbReference>
<evidence type="ECO:0000313" key="5">
    <source>
        <dbReference type="EMBL" id="KIL69989.1"/>
    </source>
</evidence>
<evidence type="ECO:0000259" key="3">
    <source>
        <dbReference type="Pfam" id="PF07250"/>
    </source>
</evidence>
<dbReference type="Gene3D" id="2.60.40.10">
    <property type="entry name" value="Immunoglobulins"/>
    <property type="match status" value="1"/>
</dbReference>
<evidence type="ECO:0000256" key="2">
    <source>
        <dbReference type="SAM" id="MobiDB-lite"/>
    </source>
</evidence>
<evidence type="ECO:0000313" key="6">
    <source>
        <dbReference type="Proteomes" id="UP000054549"/>
    </source>
</evidence>
<dbReference type="InterPro" id="IPR014756">
    <property type="entry name" value="Ig_E-set"/>
</dbReference>
<dbReference type="InterPro" id="IPR009880">
    <property type="entry name" value="Glyoxal_oxidase_N"/>
</dbReference>
<dbReference type="Pfam" id="PF09118">
    <property type="entry name" value="GO-like_E_set"/>
    <property type="match status" value="1"/>
</dbReference>
<dbReference type="HOGENOM" id="CLU_009630_2_0_1"/>
<dbReference type="InterPro" id="IPR011043">
    <property type="entry name" value="Gal_Oxase/kelch_b-propeller"/>
</dbReference>
<reference evidence="5 6" key="1">
    <citation type="submission" date="2014-04" db="EMBL/GenBank/DDBJ databases">
        <title>Evolutionary Origins and Diversification of the Mycorrhizal Mutualists.</title>
        <authorList>
            <consortium name="DOE Joint Genome Institute"/>
            <consortium name="Mycorrhizal Genomics Consortium"/>
            <person name="Kohler A."/>
            <person name="Kuo A."/>
            <person name="Nagy L.G."/>
            <person name="Floudas D."/>
            <person name="Copeland A."/>
            <person name="Barry K.W."/>
            <person name="Cichocki N."/>
            <person name="Veneault-Fourrey C."/>
            <person name="LaButti K."/>
            <person name="Lindquist E.A."/>
            <person name="Lipzen A."/>
            <person name="Lundell T."/>
            <person name="Morin E."/>
            <person name="Murat C."/>
            <person name="Riley R."/>
            <person name="Ohm R."/>
            <person name="Sun H."/>
            <person name="Tunlid A."/>
            <person name="Henrissat B."/>
            <person name="Grigoriev I.V."/>
            <person name="Hibbett D.S."/>
            <person name="Martin F."/>
        </authorList>
    </citation>
    <scope>NUCLEOTIDE SEQUENCE [LARGE SCALE GENOMIC DNA]</scope>
    <source>
        <strain evidence="5 6">Koide BX008</strain>
    </source>
</reference>
<evidence type="ECO:0000256" key="1">
    <source>
        <dbReference type="ARBA" id="ARBA00022729"/>
    </source>
</evidence>
<keyword evidence="6" id="KW-1185">Reference proteome</keyword>
<dbReference type="AlphaFoldDB" id="A0A0C2TRU9"/>
<dbReference type="PANTHER" id="PTHR32208">
    <property type="entry name" value="SECRETED PROTEIN-RELATED"/>
    <property type="match status" value="1"/>
</dbReference>
<dbReference type="InParanoid" id="A0A0C2TRU9"/>
<dbReference type="STRING" id="946122.A0A0C2TRU9"/>
<feature type="domain" description="Glyoxal oxidase N-terminal" evidence="3">
    <location>
        <begin position="249"/>
        <end position="628"/>
    </location>
</feature>